<proteinExistence type="predicted"/>
<dbReference type="GO" id="GO:0000166">
    <property type="term" value="F:nucleotide binding"/>
    <property type="evidence" value="ECO:0007669"/>
    <property type="project" value="UniProtKB-KW"/>
</dbReference>
<keyword evidence="4 8" id="KW-0378">Hydrolase</keyword>
<dbReference type="SMART" id="SM00471">
    <property type="entry name" value="HDc"/>
    <property type="match status" value="1"/>
</dbReference>
<dbReference type="Proteomes" id="UP000076244">
    <property type="component" value="Chromosome"/>
</dbReference>
<reference evidence="10 11" key="1">
    <citation type="journal article" date="2016" name="PLoS ONE">
        <title>The Identification of Novel Diagnostic Marker Genes for the Detection of Beer Spoiling Pediococcus damnosus Strains Using the BlAst Diagnostic Gene findEr.</title>
        <authorList>
            <person name="Behr J."/>
            <person name="Geissler A.J."/>
            <person name="Schmid J."/>
            <person name="Zehe A."/>
            <person name="Vogel R.F."/>
        </authorList>
    </citation>
    <scope>NUCLEOTIDE SEQUENCE [LARGE SCALE GENOMIC DNA]</scope>
    <source>
        <strain evidence="8 11">TMW 2.1533</strain>
        <strain evidence="9 10">TMW 2.1535</strain>
    </source>
</reference>
<evidence type="ECO:0000313" key="8">
    <source>
        <dbReference type="EMBL" id="AMV62283.1"/>
    </source>
</evidence>
<feature type="domain" description="HD" evidence="7">
    <location>
        <begin position="33"/>
        <end position="147"/>
    </location>
</feature>
<name>A0A0R2HJL1_9LACO</name>
<evidence type="ECO:0000256" key="3">
    <source>
        <dbReference type="ARBA" id="ARBA00022741"/>
    </source>
</evidence>
<dbReference type="Proteomes" id="UP000076405">
    <property type="component" value="Chromosome"/>
</dbReference>
<dbReference type="InterPro" id="IPR003607">
    <property type="entry name" value="HD/PDEase_dom"/>
</dbReference>
<dbReference type="Gene3D" id="1.10.3210.10">
    <property type="entry name" value="Hypothetical protein af1432"/>
    <property type="match status" value="1"/>
</dbReference>
<evidence type="ECO:0000313" key="9">
    <source>
        <dbReference type="EMBL" id="AMV67858.1"/>
    </source>
</evidence>
<keyword evidence="2" id="KW-0479">Metal-binding</keyword>
<dbReference type="AlphaFoldDB" id="A0A0R2HJL1"/>
<dbReference type="NCBIfam" id="TIGR00277">
    <property type="entry name" value="HDIG"/>
    <property type="match status" value="1"/>
</dbReference>
<evidence type="ECO:0000256" key="5">
    <source>
        <dbReference type="ARBA" id="ARBA00023004"/>
    </source>
</evidence>
<keyword evidence="5" id="KW-0408">Iron</keyword>
<dbReference type="InterPro" id="IPR005249">
    <property type="entry name" value="YqeK"/>
</dbReference>
<evidence type="ECO:0000256" key="6">
    <source>
        <dbReference type="ARBA" id="ARBA00049417"/>
    </source>
</evidence>
<dbReference type="NCBIfam" id="TIGR00488">
    <property type="entry name" value="bis(5'-nucleosyl)-tetraphosphatase (symmetrical) YqeK"/>
    <property type="match status" value="1"/>
</dbReference>
<dbReference type="InterPro" id="IPR006675">
    <property type="entry name" value="HDIG_dom"/>
</dbReference>
<dbReference type="KEGG" id="pdm:ADU72_1937"/>
<dbReference type="GO" id="GO:0046872">
    <property type="term" value="F:metal ion binding"/>
    <property type="evidence" value="ECO:0007669"/>
    <property type="project" value="UniProtKB-KW"/>
</dbReference>
<evidence type="ECO:0000313" key="11">
    <source>
        <dbReference type="Proteomes" id="UP000076405"/>
    </source>
</evidence>
<evidence type="ECO:0000313" key="10">
    <source>
        <dbReference type="Proteomes" id="UP000076244"/>
    </source>
</evidence>
<dbReference type="Pfam" id="PF01966">
    <property type="entry name" value="HD"/>
    <property type="match status" value="1"/>
</dbReference>
<sequence length="201" mass="23304">MEKNETIEYKKNLIPYTREQLVGKVQEKLDDKRFQHCLRVEQQAIQLAKENNYDPEKAAIAGLLHDYAKQRSDHDFIKVINDKQMSPDLLDYGNAIWHGIVGAEFIKDELHIFDEEILNAVRRHTVGAPYMTLLDQIVYMADYIEPGRDFPGVDEARKITHESLKKGVFFQTQQTLKHLIENSKPVYPGTITTYNAWQSAI</sequence>
<dbReference type="RefSeq" id="WP_046871240.1">
    <property type="nucleotide sequence ID" value="NZ_BAAAXI010000178.1"/>
</dbReference>
<dbReference type="SUPFAM" id="SSF109604">
    <property type="entry name" value="HD-domain/PDEase-like"/>
    <property type="match status" value="1"/>
</dbReference>
<dbReference type="PANTHER" id="PTHR35795">
    <property type="entry name" value="SLR1885 PROTEIN"/>
    <property type="match status" value="1"/>
</dbReference>
<dbReference type="InterPro" id="IPR051094">
    <property type="entry name" value="Diverse_Catalytic_Enzymes"/>
</dbReference>
<dbReference type="GeneID" id="57277118"/>
<accession>A0A0R2HJL1</accession>
<evidence type="ECO:0000256" key="1">
    <source>
        <dbReference type="ARBA" id="ARBA00012506"/>
    </source>
</evidence>
<evidence type="ECO:0000256" key="2">
    <source>
        <dbReference type="ARBA" id="ARBA00022723"/>
    </source>
</evidence>
<dbReference type="PANTHER" id="PTHR35795:SF1">
    <property type="entry name" value="BIS(5'-NUCLEOSYL)-TETRAPHOSPHATASE, SYMMETRICAL"/>
    <property type="match status" value="1"/>
</dbReference>
<keyword evidence="10" id="KW-1185">Reference proteome</keyword>
<keyword evidence="3" id="KW-0547">Nucleotide-binding</keyword>
<evidence type="ECO:0000256" key="4">
    <source>
        <dbReference type="ARBA" id="ARBA00022801"/>
    </source>
</evidence>
<protein>
    <recommendedName>
        <fullName evidence="1">bis(5'-nucleosyl)-tetraphosphatase (symmetrical)</fullName>
        <ecNumber evidence="1">3.6.1.41</ecNumber>
    </recommendedName>
</protein>
<dbReference type="EMBL" id="CP012288">
    <property type="protein sequence ID" value="AMV67858.1"/>
    <property type="molecule type" value="Genomic_DNA"/>
</dbReference>
<dbReference type="EC" id="3.6.1.41" evidence="1"/>
<dbReference type="GO" id="GO:0008803">
    <property type="term" value="F:bis(5'-nucleosyl)-tetraphosphatase (symmetrical) activity"/>
    <property type="evidence" value="ECO:0007669"/>
    <property type="project" value="UniProtKB-EC"/>
</dbReference>
<dbReference type="CDD" id="cd00077">
    <property type="entry name" value="HDc"/>
    <property type="match status" value="1"/>
</dbReference>
<comment type="catalytic activity">
    <reaction evidence="6">
        <text>P(1),P(4)-bis(5'-adenosyl) tetraphosphate + H2O = 2 ADP + 2 H(+)</text>
        <dbReference type="Rhea" id="RHEA:24252"/>
        <dbReference type="ChEBI" id="CHEBI:15377"/>
        <dbReference type="ChEBI" id="CHEBI:15378"/>
        <dbReference type="ChEBI" id="CHEBI:58141"/>
        <dbReference type="ChEBI" id="CHEBI:456216"/>
        <dbReference type="EC" id="3.6.1.41"/>
    </reaction>
</comment>
<dbReference type="InterPro" id="IPR006674">
    <property type="entry name" value="HD_domain"/>
</dbReference>
<dbReference type="OrthoDB" id="9782134at2"/>
<evidence type="ECO:0000259" key="7">
    <source>
        <dbReference type="PROSITE" id="PS51831"/>
    </source>
</evidence>
<gene>
    <name evidence="8" type="ORF">ADU70_0785</name>
    <name evidence="9" type="ORF">ADU72_1937</name>
</gene>
<dbReference type="PROSITE" id="PS51831">
    <property type="entry name" value="HD"/>
    <property type="match status" value="1"/>
</dbReference>
<dbReference type="EMBL" id="CP012275">
    <property type="protein sequence ID" value="AMV62283.1"/>
    <property type="molecule type" value="Genomic_DNA"/>
</dbReference>
<organism evidence="8 11">
    <name type="scientific">Pediococcus damnosus</name>
    <dbReference type="NCBI Taxonomy" id="51663"/>
    <lineage>
        <taxon>Bacteria</taxon>
        <taxon>Bacillati</taxon>
        <taxon>Bacillota</taxon>
        <taxon>Bacilli</taxon>
        <taxon>Lactobacillales</taxon>
        <taxon>Lactobacillaceae</taxon>
        <taxon>Pediococcus</taxon>
    </lineage>
</organism>